<dbReference type="Proteomes" id="UP000509346">
    <property type="component" value="Chromosome"/>
</dbReference>
<dbReference type="RefSeq" id="WP_179918644.1">
    <property type="nucleotide sequence ID" value="NZ_CP058909.1"/>
</dbReference>
<dbReference type="AlphaFoldDB" id="A0A7D5PCY2"/>
<dbReference type="KEGG" id="hpel:HZS54_19055"/>
<evidence type="ECO:0000313" key="1">
    <source>
        <dbReference type="EMBL" id="QLH83602.1"/>
    </source>
</evidence>
<keyword evidence="2" id="KW-1185">Reference proteome</keyword>
<sequence>MSDTELKAVLYVDGTPLDETTVSEESELFARVETHYIAPWTAEKEVSVEFEPVEMDDAE</sequence>
<dbReference type="EMBL" id="CP058909">
    <property type="protein sequence ID" value="QLH83602.1"/>
    <property type="molecule type" value="Genomic_DNA"/>
</dbReference>
<gene>
    <name evidence="1" type="ORF">HZS54_19055</name>
</gene>
<protein>
    <submittedName>
        <fullName evidence="1">Uncharacterized protein</fullName>
    </submittedName>
</protein>
<accession>A0A7D5PCY2</accession>
<organism evidence="1 2">
    <name type="scientific">Halosimplex pelagicum</name>
    <dbReference type="NCBI Taxonomy" id="869886"/>
    <lineage>
        <taxon>Archaea</taxon>
        <taxon>Methanobacteriati</taxon>
        <taxon>Methanobacteriota</taxon>
        <taxon>Stenosarchaea group</taxon>
        <taxon>Halobacteria</taxon>
        <taxon>Halobacteriales</taxon>
        <taxon>Haloarculaceae</taxon>
        <taxon>Halosimplex</taxon>
    </lineage>
</organism>
<proteinExistence type="predicted"/>
<evidence type="ECO:0000313" key="2">
    <source>
        <dbReference type="Proteomes" id="UP000509346"/>
    </source>
</evidence>
<reference evidence="1 2" key="1">
    <citation type="submission" date="2020-07" db="EMBL/GenBank/DDBJ databases">
        <title>Halosimplex litoreum sp. nov. and Halosimplex rubrum sp. nov., isolated from different salt environments.</title>
        <authorList>
            <person name="Cui H."/>
        </authorList>
    </citation>
    <scope>NUCLEOTIDE SEQUENCE [LARGE SCALE GENOMIC DNA]</scope>
    <source>
        <strain evidence="1 2">R2</strain>
    </source>
</reference>
<name>A0A7D5PCY2_9EURY</name>
<dbReference type="GeneID" id="56084734"/>